<gene>
    <name evidence="2" type="ORF">KIW84_053089</name>
</gene>
<dbReference type="AlphaFoldDB" id="A0A9D5ACU1"/>
<dbReference type="GO" id="GO:0010228">
    <property type="term" value="P:vegetative to reproductive phase transition of meristem"/>
    <property type="evidence" value="ECO:0007669"/>
    <property type="project" value="TreeGrafter"/>
</dbReference>
<name>A0A9D5ACU1_PEA</name>
<comment type="caution">
    <text evidence="2">The sequence shown here is derived from an EMBL/GenBank/DDBJ whole genome shotgun (WGS) entry which is preliminary data.</text>
</comment>
<evidence type="ECO:0000313" key="3">
    <source>
        <dbReference type="Proteomes" id="UP001058974"/>
    </source>
</evidence>
<dbReference type="InterPro" id="IPR040229">
    <property type="entry name" value="At3g27390-like"/>
</dbReference>
<sequence>MRHALEKRNHEGSDHNLKNWRDSSQNLEHTLQQTRSMKWKIHHYKPVQIWDWLFKSCEVNGRIVLRDGLISVKEIEECISKGNCKILSTKLPAWSLLQCLLTSAKSNSDGLIISDDVELTKMNGPKDKVFEWFIGPLLVMKDQVKNLELQESEETCLKELVMRCKNDIPEDWDGTGFPSDDNVRRAQLQAIIRRLLGIVASMSRMPTFRRRFRNLVKVLYIEGLQASASAKESNNIDEP</sequence>
<accession>A0A9D5ACU1</accession>
<dbReference type="PANTHER" id="PTHR31133:SF2">
    <property type="entry name" value="EXPRESSED PROTEIN"/>
    <property type="match status" value="1"/>
</dbReference>
<dbReference type="Gramene" id="Psat05G0308900-T3">
    <property type="protein sequence ID" value="KAI5406612.1"/>
    <property type="gene ID" value="KIW84_053089"/>
</dbReference>
<evidence type="ECO:0000256" key="1">
    <source>
        <dbReference type="SAM" id="MobiDB-lite"/>
    </source>
</evidence>
<reference evidence="2 3" key="1">
    <citation type="journal article" date="2022" name="Nat. Genet.">
        <title>Improved pea reference genome and pan-genome highlight genomic features and evolutionary characteristics.</title>
        <authorList>
            <person name="Yang T."/>
            <person name="Liu R."/>
            <person name="Luo Y."/>
            <person name="Hu S."/>
            <person name="Wang D."/>
            <person name="Wang C."/>
            <person name="Pandey M.K."/>
            <person name="Ge S."/>
            <person name="Xu Q."/>
            <person name="Li N."/>
            <person name="Li G."/>
            <person name="Huang Y."/>
            <person name="Saxena R.K."/>
            <person name="Ji Y."/>
            <person name="Li M."/>
            <person name="Yan X."/>
            <person name="He Y."/>
            <person name="Liu Y."/>
            <person name="Wang X."/>
            <person name="Xiang C."/>
            <person name="Varshney R.K."/>
            <person name="Ding H."/>
            <person name="Gao S."/>
            <person name="Zong X."/>
        </authorList>
    </citation>
    <scope>NUCLEOTIDE SEQUENCE [LARGE SCALE GENOMIC DNA]</scope>
    <source>
        <strain evidence="2 3">cv. Zhongwan 6</strain>
    </source>
</reference>
<dbReference type="EMBL" id="JAMSHJ010000005">
    <property type="protein sequence ID" value="KAI5406612.1"/>
    <property type="molecule type" value="Genomic_DNA"/>
</dbReference>
<dbReference type="PANTHER" id="PTHR31133">
    <property type="entry name" value="MEMBRANE PROTEIN"/>
    <property type="match status" value="1"/>
</dbReference>
<evidence type="ECO:0000313" key="2">
    <source>
        <dbReference type="EMBL" id="KAI5406612.1"/>
    </source>
</evidence>
<dbReference type="Proteomes" id="UP001058974">
    <property type="component" value="Chromosome 5"/>
</dbReference>
<keyword evidence="3" id="KW-1185">Reference proteome</keyword>
<proteinExistence type="predicted"/>
<protein>
    <submittedName>
        <fullName evidence="2">Uncharacterized protein</fullName>
    </submittedName>
</protein>
<organism evidence="2 3">
    <name type="scientific">Pisum sativum</name>
    <name type="common">Garden pea</name>
    <name type="synonym">Lathyrus oleraceus</name>
    <dbReference type="NCBI Taxonomy" id="3888"/>
    <lineage>
        <taxon>Eukaryota</taxon>
        <taxon>Viridiplantae</taxon>
        <taxon>Streptophyta</taxon>
        <taxon>Embryophyta</taxon>
        <taxon>Tracheophyta</taxon>
        <taxon>Spermatophyta</taxon>
        <taxon>Magnoliopsida</taxon>
        <taxon>eudicotyledons</taxon>
        <taxon>Gunneridae</taxon>
        <taxon>Pentapetalae</taxon>
        <taxon>rosids</taxon>
        <taxon>fabids</taxon>
        <taxon>Fabales</taxon>
        <taxon>Fabaceae</taxon>
        <taxon>Papilionoideae</taxon>
        <taxon>50 kb inversion clade</taxon>
        <taxon>NPAAA clade</taxon>
        <taxon>Hologalegina</taxon>
        <taxon>IRL clade</taxon>
        <taxon>Fabeae</taxon>
        <taxon>Lathyrus</taxon>
    </lineage>
</organism>
<feature type="region of interest" description="Disordered" evidence="1">
    <location>
        <begin position="1"/>
        <end position="20"/>
    </location>
</feature>